<keyword evidence="6" id="KW-1185">Reference proteome</keyword>
<dbReference type="GO" id="GO:0006270">
    <property type="term" value="P:DNA replication initiation"/>
    <property type="evidence" value="ECO:0007669"/>
    <property type="project" value="UniProtKB-ARBA"/>
</dbReference>
<dbReference type="OrthoDB" id="9799835at2"/>
<dbReference type="Pfam" id="PF00216">
    <property type="entry name" value="Bac_DNA_binding"/>
    <property type="match status" value="1"/>
</dbReference>
<dbReference type="GO" id="GO:0042802">
    <property type="term" value="F:identical protein binding"/>
    <property type="evidence" value="ECO:0007669"/>
    <property type="project" value="UniProtKB-ARBA"/>
</dbReference>
<comment type="caution">
    <text evidence="5">The sequence shown here is derived from an EMBL/GenBank/DDBJ whole genome shotgun (WGS) entry which is preliminary data.</text>
</comment>
<evidence type="ECO:0000256" key="4">
    <source>
        <dbReference type="RuleBase" id="RU003939"/>
    </source>
</evidence>
<name>A0A2T4TXP5_9BACT</name>
<sequence length="91" mass="9706">MTKTELAEQMAQDTGISKAIAETALRSCIDRITNSLKNGQEVAIVGFGTFSVASRAARTGRNPQTGEPITIKASRVPRFKPGKTLKDAVNS</sequence>
<dbReference type="GO" id="GO:0010467">
    <property type="term" value="P:gene expression"/>
    <property type="evidence" value="ECO:0007669"/>
    <property type="project" value="UniProtKB-ARBA"/>
</dbReference>
<dbReference type="InterPro" id="IPR020816">
    <property type="entry name" value="Histone-like_DNA-bd_CS"/>
</dbReference>
<dbReference type="EMBL" id="NVQC01000022">
    <property type="protein sequence ID" value="PTL35892.1"/>
    <property type="molecule type" value="Genomic_DNA"/>
</dbReference>
<dbReference type="PRINTS" id="PR01727">
    <property type="entry name" value="DNABINDINGHU"/>
</dbReference>
<dbReference type="InterPro" id="IPR010992">
    <property type="entry name" value="IHF-like_DNA-bd_dom_sf"/>
</dbReference>
<reference evidence="5 6" key="1">
    <citation type="submission" date="2017-09" db="EMBL/GenBank/DDBJ databases">
        <title>Bloom of a denitrifying methanotroph, Candidatus Methylomirabilis limnetica, in a deep stratified lake.</title>
        <authorList>
            <person name="Graf J.S."/>
            <person name="Marchant H.K."/>
            <person name="Tienken D."/>
            <person name="Hach P.F."/>
            <person name="Brand A."/>
            <person name="Schubert C.J."/>
            <person name="Kuypers M.M."/>
            <person name="Milucka J."/>
        </authorList>
    </citation>
    <scope>NUCLEOTIDE SEQUENCE [LARGE SCALE GENOMIC DNA]</scope>
    <source>
        <strain evidence="5 6">Zug</strain>
    </source>
</reference>
<dbReference type="Proteomes" id="UP000241436">
    <property type="component" value="Unassembled WGS sequence"/>
</dbReference>
<dbReference type="PROSITE" id="PS00045">
    <property type="entry name" value="HISTONE_LIKE"/>
    <property type="match status" value="1"/>
</dbReference>
<dbReference type="FunFam" id="4.10.520.10:FF:000001">
    <property type="entry name" value="DNA-binding protein HU"/>
    <property type="match status" value="1"/>
</dbReference>
<evidence type="ECO:0000256" key="1">
    <source>
        <dbReference type="ARBA" id="ARBA00010529"/>
    </source>
</evidence>
<gene>
    <name evidence="5" type="ORF">CLG94_09075</name>
</gene>
<accession>A0A2T4TXP5</accession>
<dbReference type="GO" id="GO:1990103">
    <property type="term" value="C:DnaA-HU complex"/>
    <property type="evidence" value="ECO:0007669"/>
    <property type="project" value="UniProtKB-ARBA"/>
</dbReference>
<dbReference type="SMART" id="SM00411">
    <property type="entry name" value="BHL"/>
    <property type="match status" value="1"/>
</dbReference>
<dbReference type="GO" id="GO:0003677">
    <property type="term" value="F:DNA binding"/>
    <property type="evidence" value="ECO:0007669"/>
    <property type="project" value="UniProtKB-KW"/>
</dbReference>
<dbReference type="PANTHER" id="PTHR33175:SF3">
    <property type="entry name" value="DNA-BINDING PROTEIN HU-BETA"/>
    <property type="match status" value="1"/>
</dbReference>
<dbReference type="AlphaFoldDB" id="A0A2T4TXP5"/>
<dbReference type="Gene3D" id="4.10.520.10">
    <property type="entry name" value="IHF-like DNA-binding proteins"/>
    <property type="match status" value="1"/>
</dbReference>
<evidence type="ECO:0000313" key="6">
    <source>
        <dbReference type="Proteomes" id="UP000241436"/>
    </source>
</evidence>
<dbReference type="GO" id="GO:0030527">
    <property type="term" value="F:structural constituent of chromatin"/>
    <property type="evidence" value="ECO:0007669"/>
    <property type="project" value="InterPro"/>
</dbReference>
<protein>
    <submittedName>
        <fullName evidence="5">DNA-binding protein</fullName>
    </submittedName>
</protein>
<dbReference type="GO" id="GO:1990178">
    <property type="term" value="C:HU-DNA complex"/>
    <property type="evidence" value="ECO:0007669"/>
    <property type="project" value="UniProtKB-ARBA"/>
</dbReference>
<comment type="similarity">
    <text evidence="1 4">Belongs to the bacterial histone-like protein family.</text>
</comment>
<evidence type="ECO:0000256" key="3">
    <source>
        <dbReference type="ARBA" id="ARBA00023125"/>
    </source>
</evidence>
<dbReference type="GO" id="GO:0030261">
    <property type="term" value="P:chromosome condensation"/>
    <property type="evidence" value="ECO:0007669"/>
    <property type="project" value="UniProtKB-KW"/>
</dbReference>
<dbReference type="GO" id="GO:0005829">
    <property type="term" value="C:cytosol"/>
    <property type="evidence" value="ECO:0007669"/>
    <property type="project" value="TreeGrafter"/>
</dbReference>
<evidence type="ECO:0000256" key="2">
    <source>
        <dbReference type="ARBA" id="ARBA00023067"/>
    </source>
</evidence>
<keyword evidence="2" id="KW-0226">DNA condensation</keyword>
<dbReference type="InterPro" id="IPR000119">
    <property type="entry name" value="Hist_DNA-bd"/>
</dbReference>
<keyword evidence="3 5" id="KW-0238">DNA-binding</keyword>
<dbReference type="CDD" id="cd13831">
    <property type="entry name" value="HU"/>
    <property type="match status" value="1"/>
</dbReference>
<evidence type="ECO:0000313" key="5">
    <source>
        <dbReference type="EMBL" id="PTL35892.1"/>
    </source>
</evidence>
<organism evidence="5 6">
    <name type="scientific">Candidatus Methylomirabilis limnetica</name>
    <dbReference type="NCBI Taxonomy" id="2033718"/>
    <lineage>
        <taxon>Bacteria</taxon>
        <taxon>Candidatus Methylomirabilota</taxon>
        <taxon>Candidatus Methylomirabilia</taxon>
        <taxon>Candidatus Methylomirabilales</taxon>
        <taxon>Candidatus Methylomirabilaceae</taxon>
        <taxon>Candidatus Methylomirabilis</taxon>
    </lineage>
</organism>
<proteinExistence type="inferred from homology"/>
<dbReference type="PANTHER" id="PTHR33175">
    <property type="entry name" value="DNA-BINDING PROTEIN HU"/>
    <property type="match status" value="1"/>
</dbReference>
<dbReference type="SUPFAM" id="SSF47729">
    <property type="entry name" value="IHF-like DNA-binding proteins"/>
    <property type="match status" value="1"/>
</dbReference>
<reference evidence="6" key="2">
    <citation type="journal article" date="2018" name="Environ. Microbiol.">
        <title>Bloom of a denitrifying methanotroph, 'Candidatus Methylomirabilis limnetica', in a deep stratified lake.</title>
        <authorList>
            <person name="Graf J.S."/>
            <person name="Mayr M.J."/>
            <person name="Marchant H.K."/>
            <person name="Tienken D."/>
            <person name="Hach P.F."/>
            <person name="Brand A."/>
            <person name="Schubert C.J."/>
            <person name="Kuypers M.M."/>
            <person name="Milucka J."/>
        </authorList>
    </citation>
    <scope>NUCLEOTIDE SEQUENCE [LARGE SCALE GENOMIC DNA]</scope>
    <source>
        <strain evidence="6">Zug</strain>
    </source>
</reference>